<dbReference type="RefSeq" id="WP_312867972.1">
    <property type="nucleotide sequence ID" value="NZ_WMBA01000020.1"/>
</dbReference>
<gene>
    <name evidence="4" type="ORF">GKO32_15485</name>
</gene>
<dbReference type="AlphaFoldDB" id="A0A6N7Z2Y6"/>
<evidence type="ECO:0000256" key="2">
    <source>
        <dbReference type="ARBA" id="ARBA00023315"/>
    </source>
</evidence>
<dbReference type="InterPro" id="IPR000182">
    <property type="entry name" value="GNAT_dom"/>
</dbReference>
<dbReference type="SUPFAM" id="SSF55729">
    <property type="entry name" value="Acyl-CoA N-acyltransferases (Nat)"/>
    <property type="match status" value="1"/>
</dbReference>
<protein>
    <submittedName>
        <fullName evidence="4">GNAT family N-acetyltransferase</fullName>
    </submittedName>
</protein>
<dbReference type="Pfam" id="PF00583">
    <property type="entry name" value="Acetyltransf_1"/>
    <property type="match status" value="1"/>
</dbReference>
<dbReference type="InterPro" id="IPR050832">
    <property type="entry name" value="Bact_Acetyltransf"/>
</dbReference>
<dbReference type="Gene3D" id="3.40.630.30">
    <property type="match status" value="1"/>
</dbReference>
<dbReference type="PROSITE" id="PS51186">
    <property type="entry name" value="GNAT"/>
    <property type="match status" value="1"/>
</dbReference>
<organism evidence="4 5">
    <name type="scientific">Amycolatopsis pithecellobii</name>
    <dbReference type="NCBI Taxonomy" id="664692"/>
    <lineage>
        <taxon>Bacteria</taxon>
        <taxon>Bacillati</taxon>
        <taxon>Actinomycetota</taxon>
        <taxon>Actinomycetes</taxon>
        <taxon>Pseudonocardiales</taxon>
        <taxon>Pseudonocardiaceae</taxon>
        <taxon>Amycolatopsis</taxon>
    </lineage>
</organism>
<dbReference type="GO" id="GO:0016747">
    <property type="term" value="F:acyltransferase activity, transferring groups other than amino-acyl groups"/>
    <property type="evidence" value="ECO:0007669"/>
    <property type="project" value="InterPro"/>
</dbReference>
<keyword evidence="2" id="KW-0012">Acyltransferase</keyword>
<keyword evidence="1 4" id="KW-0808">Transferase</keyword>
<dbReference type="Proteomes" id="UP000440096">
    <property type="component" value="Unassembled WGS sequence"/>
</dbReference>
<keyword evidence="5" id="KW-1185">Reference proteome</keyword>
<dbReference type="PANTHER" id="PTHR43877">
    <property type="entry name" value="AMINOALKYLPHOSPHONATE N-ACETYLTRANSFERASE-RELATED-RELATED"/>
    <property type="match status" value="1"/>
</dbReference>
<evidence type="ECO:0000259" key="3">
    <source>
        <dbReference type="PROSITE" id="PS51186"/>
    </source>
</evidence>
<accession>A0A6N7Z2Y6</accession>
<dbReference type="PANTHER" id="PTHR43877:SF2">
    <property type="entry name" value="AMINOALKYLPHOSPHONATE N-ACETYLTRANSFERASE-RELATED"/>
    <property type="match status" value="1"/>
</dbReference>
<evidence type="ECO:0000256" key="1">
    <source>
        <dbReference type="ARBA" id="ARBA00022679"/>
    </source>
</evidence>
<feature type="domain" description="N-acetyltransferase" evidence="3">
    <location>
        <begin position="1"/>
        <end position="153"/>
    </location>
</feature>
<dbReference type="CDD" id="cd04301">
    <property type="entry name" value="NAT_SF"/>
    <property type="match status" value="1"/>
</dbReference>
<evidence type="ECO:0000313" key="4">
    <source>
        <dbReference type="EMBL" id="MTD55369.1"/>
    </source>
</evidence>
<reference evidence="4 5" key="1">
    <citation type="submission" date="2019-11" db="EMBL/GenBank/DDBJ databases">
        <title>Draft genome of Amycolatopsis RM579.</title>
        <authorList>
            <person name="Duangmal K."/>
            <person name="Mingma R."/>
        </authorList>
    </citation>
    <scope>NUCLEOTIDE SEQUENCE [LARGE SCALE GENOMIC DNA]</scope>
    <source>
        <strain evidence="4 5">RM579</strain>
    </source>
</reference>
<dbReference type="EMBL" id="WMBA01000020">
    <property type="protein sequence ID" value="MTD55369.1"/>
    <property type="molecule type" value="Genomic_DNA"/>
</dbReference>
<dbReference type="InterPro" id="IPR016181">
    <property type="entry name" value="Acyl_CoA_acyltransferase"/>
</dbReference>
<comment type="caution">
    <text evidence="4">The sequence shown here is derived from an EMBL/GenBank/DDBJ whole genome shotgun (WGS) entry which is preliminary data.</text>
</comment>
<evidence type="ECO:0000313" key="5">
    <source>
        <dbReference type="Proteomes" id="UP000440096"/>
    </source>
</evidence>
<sequence>MDLRPTPFDHPDSTKLIDAVQQEYVVRYGGPDATALESAEFAPPQGLFLVGYEDGTPVACGGWRARETPRPGDVEIKRMYVAESARGKGFARAMLAELERTARAAGHRRVVLETGMKQPEALALYRSSGYREIPGFGHYAGEELSRYFGKELVIQSSGSRIHDDGSLRGDLRAR</sequence>
<proteinExistence type="predicted"/>
<name>A0A6N7Z2Y6_9PSEU</name>